<name>A0A0W0FM33_MONRR</name>
<dbReference type="SMART" id="SM01274">
    <property type="entry name" value="malic"/>
    <property type="match status" value="1"/>
</dbReference>
<dbReference type="AlphaFoldDB" id="A0A0W0FM33"/>
<dbReference type="Pfam" id="PF03949">
    <property type="entry name" value="Malic_M"/>
    <property type="match status" value="1"/>
</dbReference>
<evidence type="ECO:0000256" key="8">
    <source>
        <dbReference type="RuleBase" id="RU003426"/>
    </source>
</evidence>
<evidence type="ECO:0000259" key="10">
    <source>
        <dbReference type="SMART" id="SM01274"/>
    </source>
</evidence>
<protein>
    <recommendedName>
        <fullName evidence="8">Malic enzyme</fullName>
    </recommendedName>
</protein>
<dbReference type="GO" id="GO:0005829">
    <property type="term" value="C:cytosol"/>
    <property type="evidence" value="ECO:0007669"/>
    <property type="project" value="TreeGrafter"/>
</dbReference>
<dbReference type="GO" id="GO:0051287">
    <property type="term" value="F:NAD binding"/>
    <property type="evidence" value="ECO:0007669"/>
    <property type="project" value="InterPro"/>
</dbReference>
<feature type="active site" description="Proton donor" evidence="5">
    <location>
        <position position="143"/>
    </location>
</feature>
<dbReference type="GO" id="GO:0006108">
    <property type="term" value="P:malate metabolic process"/>
    <property type="evidence" value="ECO:0007669"/>
    <property type="project" value="TreeGrafter"/>
</dbReference>
<accession>A0A0W0FM33</accession>
<evidence type="ECO:0000313" key="12">
    <source>
        <dbReference type="Proteomes" id="UP000054988"/>
    </source>
</evidence>
<evidence type="ECO:0000256" key="4">
    <source>
        <dbReference type="ARBA" id="ARBA00023027"/>
    </source>
</evidence>
<dbReference type="InterPro" id="IPR012302">
    <property type="entry name" value="Malic_NAD-bd"/>
</dbReference>
<comment type="cofactor">
    <cofactor evidence="7">
        <name>Mg(2+)</name>
        <dbReference type="ChEBI" id="CHEBI:18420"/>
    </cofactor>
    <cofactor evidence="7">
        <name>Mn(2+)</name>
        <dbReference type="ChEBI" id="CHEBI:29035"/>
    </cofactor>
    <text evidence="7">Divalent metal cations. Prefers magnesium or manganese.</text>
</comment>
<evidence type="ECO:0000256" key="2">
    <source>
        <dbReference type="ARBA" id="ARBA00008785"/>
    </source>
</evidence>
<organism evidence="11 12">
    <name type="scientific">Moniliophthora roreri</name>
    <name type="common">Frosty pod rot fungus</name>
    <name type="synonym">Monilia roreri</name>
    <dbReference type="NCBI Taxonomy" id="221103"/>
    <lineage>
        <taxon>Eukaryota</taxon>
        <taxon>Fungi</taxon>
        <taxon>Dikarya</taxon>
        <taxon>Basidiomycota</taxon>
        <taxon>Agaricomycotina</taxon>
        <taxon>Agaricomycetes</taxon>
        <taxon>Agaricomycetidae</taxon>
        <taxon>Agaricales</taxon>
        <taxon>Marasmiineae</taxon>
        <taxon>Marasmiaceae</taxon>
        <taxon>Moniliophthora</taxon>
    </lineage>
</organism>
<comment type="similarity">
    <text evidence="2 8">Belongs to the malic enzymes family.</text>
</comment>
<dbReference type="EMBL" id="LATX01001850">
    <property type="protein sequence ID" value="KTB37369.1"/>
    <property type="molecule type" value="Genomic_DNA"/>
</dbReference>
<feature type="active site" description="Proton acceptor" evidence="5">
    <location>
        <position position="215"/>
    </location>
</feature>
<dbReference type="InterPro" id="IPR046346">
    <property type="entry name" value="Aminoacid_DH-like_N_sf"/>
</dbReference>
<evidence type="ECO:0000256" key="5">
    <source>
        <dbReference type="PIRSR" id="PIRSR000106-1"/>
    </source>
</evidence>
<dbReference type="PRINTS" id="PR00072">
    <property type="entry name" value="MALOXRDTASE"/>
</dbReference>
<dbReference type="GO" id="GO:0046872">
    <property type="term" value="F:metal ion binding"/>
    <property type="evidence" value="ECO:0007669"/>
    <property type="project" value="UniProtKB-KW"/>
</dbReference>
<feature type="binding site" evidence="6">
    <location>
        <position position="456"/>
    </location>
    <ligand>
        <name>(S)-malate</name>
        <dbReference type="ChEBI" id="CHEBI:15589"/>
    </ligand>
</feature>
<comment type="caution">
    <text evidence="11">The sequence shown here is derived from an EMBL/GenBank/DDBJ whole genome shotgun (WGS) entry which is preliminary data.</text>
</comment>
<evidence type="ECO:0000256" key="7">
    <source>
        <dbReference type="PIRSR" id="PIRSR000106-3"/>
    </source>
</evidence>
<feature type="domain" description="Malic enzyme NAD-binding" evidence="9">
    <location>
        <begin position="306"/>
        <end position="570"/>
    </location>
</feature>
<gene>
    <name evidence="11" type="ORF">WG66_10057</name>
</gene>
<evidence type="ECO:0000259" key="9">
    <source>
        <dbReference type="SMART" id="SM00919"/>
    </source>
</evidence>
<evidence type="ECO:0000256" key="6">
    <source>
        <dbReference type="PIRSR" id="PIRSR000106-2"/>
    </source>
</evidence>
<dbReference type="PROSITE" id="PS00331">
    <property type="entry name" value="MALIC_ENZYMES"/>
    <property type="match status" value="1"/>
</dbReference>
<dbReference type="PANTHER" id="PTHR23406">
    <property type="entry name" value="MALIC ENZYME-RELATED"/>
    <property type="match status" value="1"/>
</dbReference>
<reference evidence="11 12" key="1">
    <citation type="submission" date="2015-12" db="EMBL/GenBank/DDBJ databases">
        <title>Draft genome sequence of Moniliophthora roreri, the causal agent of frosty pod rot of cacao.</title>
        <authorList>
            <person name="Aime M.C."/>
            <person name="Diaz-Valderrama J.R."/>
            <person name="Kijpornyongpan T."/>
            <person name="Phillips-Mora W."/>
        </authorList>
    </citation>
    <scope>NUCLEOTIDE SEQUENCE [LARGE SCALE GENOMIC DNA]</scope>
    <source>
        <strain evidence="11 12">MCA 2952</strain>
    </source>
</reference>
<comment type="cofactor">
    <cofactor evidence="1">
        <name>Mn(2+)</name>
        <dbReference type="ChEBI" id="CHEBI:29035"/>
    </cofactor>
</comment>
<feature type="binding site" evidence="7">
    <location>
        <position position="305"/>
    </location>
    <ligand>
        <name>a divalent metal cation</name>
        <dbReference type="ChEBI" id="CHEBI:60240"/>
    </ligand>
</feature>
<dbReference type="InterPro" id="IPR001891">
    <property type="entry name" value="Malic_OxRdtase"/>
</dbReference>
<dbReference type="SMART" id="SM00919">
    <property type="entry name" value="Malic_M"/>
    <property type="match status" value="1"/>
</dbReference>
<dbReference type="InterPro" id="IPR012301">
    <property type="entry name" value="Malic_N_dom"/>
</dbReference>
<keyword evidence="8" id="KW-0560">Oxidoreductase</keyword>
<dbReference type="GO" id="GO:0005739">
    <property type="term" value="C:mitochondrion"/>
    <property type="evidence" value="ECO:0007669"/>
    <property type="project" value="TreeGrafter"/>
</dbReference>
<evidence type="ECO:0000256" key="3">
    <source>
        <dbReference type="ARBA" id="ARBA00022723"/>
    </source>
</evidence>
<dbReference type="Pfam" id="PF00390">
    <property type="entry name" value="malic"/>
    <property type="match status" value="1"/>
</dbReference>
<feature type="domain" description="Malic enzyme N-terminal" evidence="10">
    <location>
        <begin position="120"/>
        <end position="296"/>
    </location>
</feature>
<sequence length="608" mass="67499">MISSLDWYPRPSHRRHALQGNRFHIYKKTQFPSLSLLNKHTMFKSNSPTFRVALRGDAILTSPRWNKGTAFTLEERKNLGLTGRLPHRVNTLDEQCNRAYDQLRSRDSAIGKNTFSQSLKDQNWVLYYSLLGRHLKELVPIIYTPTEAEAIANYSHLFRRSEGLYLTFSDQDTMEEDFLDQTRGREMDLIVCSDAEAILGIGDQGVGGIGISAAKSVIYTLIGSIDPHRSLPVVLDVGTDNQDLLNDPLYVRVRGQEYDSFIDKFVQLVRKYYPNCLLHFEDFGVTNADKILRKYRDMHSVFNDDIQGTGAVTLACLMSAIGVTKTKLSDQRIIIYGAGSAGLGIVKQLRDAIVSTDSISREEANDGFWLIDKHGLIKESLVSSGNVREDLMEFVRKESAFQQEEEMGLLDVVKEVKPTVLIGCSTHGGAFTQDVVEAMQAGLGEEGRPIIFPLSNPSKLVEVTPENANNWTKGRALIATGSPFDPVKMPNGKDYEIAECNNALIYPGLGLGSIISQSRCLTDTMIIAGAQRLASLSPALKDPDAALLPDFGDAPDVNFEVAVAVAEQAIEEASAGVTWAKEEARDRLKEMVWKPVYGKYVYDEAGML</sequence>
<proteinExistence type="inferred from homology"/>
<dbReference type="InterPro" id="IPR037062">
    <property type="entry name" value="Malic_N_dom_sf"/>
</dbReference>
<dbReference type="Proteomes" id="UP000054988">
    <property type="component" value="Unassembled WGS sequence"/>
</dbReference>
<dbReference type="InterPro" id="IPR015884">
    <property type="entry name" value="Malic_enzyme_CS"/>
</dbReference>
<feature type="binding site" evidence="7">
    <location>
        <position position="281"/>
    </location>
    <ligand>
        <name>a divalent metal cation</name>
        <dbReference type="ChEBI" id="CHEBI:60240"/>
    </ligand>
</feature>
<dbReference type="PIRSF" id="PIRSF000106">
    <property type="entry name" value="ME"/>
    <property type="match status" value="1"/>
</dbReference>
<dbReference type="Gene3D" id="3.40.50.720">
    <property type="entry name" value="NAD(P)-binding Rossmann-like Domain"/>
    <property type="match status" value="1"/>
</dbReference>
<keyword evidence="4" id="KW-0520">NAD</keyword>
<evidence type="ECO:0000256" key="1">
    <source>
        <dbReference type="ARBA" id="ARBA00001936"/>
    </source>
</evidence>
<keyword evidence="3 7" id="KW-0479">Metal-binding</keyword>
<feature type="binding site" evidence="6">
    <location>
        <position position="501"/>
    </location>
    <ligand>
        <name>(S)-malate</name>
        <dbReference type="ChEBI" id="CHEBI:15589"/>
    </ligand>
</feature>
<dbReference type="GO" id="GO:0004471">
    <property type="term" value="F:malate dehydrogenase (decarboxylating) (NAD+) activity"/>
    <property type="evidence" value="ECO:0007669"/>
    <property type="project" value="TreeGrafter"/>
</dbReference>
<dbReference type="SUPFAM" id="SSF53223">
    <property type="entry name" value="Aminoacid dehydrogenase-like, N-terminal domain"/>
    <property type="match status" value="1"/>
</dbReference>
<dbReference type="InterPro" id="IPR036291">
    <property type="entry name" value="NAD(P)-bd_dom_sf"/>
</dbReference>
<dbReference type="NCBIfam" id="NF010052">
    <property type="entry name" value="PRK13529.1"/>
    <property type="match status" value="1"/>
</dbReference>
<feature type="binding site" evidence="7">
    <location>
        <position position="282"/>
    </location>
    <ligand>
        <name>a divalent metal cation</name>
        <dbReference type="ChEBI" id="CHEBI:60240"/>
    </ligand>
</feature>
<dbReference type="SUPFAM" id="SSF51735">
    <property type="entry name" value="NAD(P)-binding Rossmann-fold domains"/>
    <property type="match status" value="1"/>
</dbReference>
<evidence type="ECO:0000313" key="11">
    <source>
        <dbReference type="EMBL" id="KTB37369.1"/>
    </source>
</evidence>
<dbReference type="Gene3D" id="3.40.50.10380">
    <property type="entry name" value="Malic enzyme, N-terminal domain"/>
    <property type="match status" value="1"/>
</dbReference>
<dbReference type="eggNOG" id="KOG1257">
    <property type="taxonomic scope" value="Eukaryota"/>
</dbReference>
<dbReference type="PANTHER" id="PTHR23406:SF34">
    <property type="entry name" value="NAD-DEPENDENT MALIC ENZYME, MITOCHONDRIAL"/>
    <property type="match status" value="1"/>
</dbReference>